<comment type="caution">
    <text evidence="2">The sequence shown here is derived from an EMBL/GenBank/DDBJ whole genome shotgun (WGS) entry which is preliminary data.</text>
</comment>
<gene>
    <name evidence="2" type="ORF">DFO68_105182</name>
</gene>
<dbReference type="Gene3D" id="2.160.20.160">
    <property type="match status" value="1"/>
</dbReference>
<dbReference type="SUPFAM" id="SSF51120">
    <property type="entry name" value="beta-Roll"/>
    <property type="match status" value="1"/>
</dbReference>
<organism evidence="2 3">
    <name type="scientific">Halomonas ventosae</name>
    <dbReference type="NCBI Taxonomy" id="229007"/>
    <lineage>
        <taxon>Bacteria</taxon>
        <taxon>Pseudomonadati</taxon>
        <taxon>Pseudomonadota</taxon>
        <taxon>Gammaproteobacteria</taxon>
        <taxon>Oceanospirillales</taxon>
        <taxon>Halomonadaceae</taxon>
        <taxon>Halomonas</taxon>
    </lineage>
</organism>
<keyword evidence="3" id="KW-1185">Reference proteome</keyword>
<sequence>MAISFNENFYLQEKLAQLQSAGESLSTVEQVADAFTAAGLTAQAHYQAYGAAEGLNPNADFDTTLYLDQKLAQLQAAGETQFQSPGDVLVALQAAGLSPLEHYNQYGAFEALSPNASFNVSAYLQDKLAQLQAAGETQYQTTEDVLNAFQAAGLTPLEHFNQYGQAEGLTAKPVVGGTPGDTFSLTAGDDQFFGTENNDTFTADAGTLGANDQLLDQNTEDNDTLNAVITNANKTAGAATLLNIENVNLDLDVFTGAAFNADNTTGATITASSSKLGFNGEFQVTNTGDNNVTAGENVTDLTVSDLEAGMVDAGAAETVDVNVSAGNTANVTANGDVALDVSGATDLNLTATADTAIDLTEAGVDTIVGTGEGAITLNTTVTAASGDEITGIDTVVIGSGSGDVDASDFDVATIEVATNMSGDLTVADAANVEVTEEQVAGLTVSGSAATNTATVSSALSSVGSLSFANLAAATLNLSATDAEVASVDGATGSGAVALDINVTDGAEIANLDGSNLTLVGAGDVVVTSGDGATALDASALEGALELTSSSSSGSQEIAGGQGDNVIEFTAASGDKTYVGQSGNDEVTFTSGSVGIVEVSFAGGDNTIDLGAVSGSSAEASVIGADGVDTLKLNGVTGKLAANLGAGDDVVEMTSGSNSGGDLTLAFGEGNDTLKVAASGDLSDASVEITGLEAIEIGGSGAATFAAEQLDGKELTVSSEDGSGSLIVDLAVSGGDSVDLSGVSLSNIVGSSVEATINGGSGADTIVGTQGDDIIIGGSGNDTLTGGAGDDTFRFASTFASGSGSDTDGEDTIQDFTGGDVIEFTGSAPASLNIANVSTASGSEDNGIAVFYDSANDVTTLTVDLDTSGSSTTNDLKITLVGQYSADDFAYASGDLSLA</sequence>
<evidence type="ECO:0008006" key="4">
    <source>
        <dbReference type="Google" id="ProtNLM"/>
    </source>
</evidence>
<dbReference type="InterPro" id="IPR011049">
    <property type="entry name" value="Serralysin-like_metalloprot_C"/>
</dbReference>
<dbReference type="AlphaFoldDB" id="A0A4R6HQJ9"/>
<protein>
    <recommendedName>
        <fullName evidence="4">Hemolysin type calcium-binding protein</fullName>
    </recommendedName>
</protein>
<dbReference type="PROSITE" id="PS00330">
    <property type="entry name" value="HEMOLYSIN_CALCIUM"/>
    <property type="match status" value="2"/>
</dbReference>
<name>A0A4R6HQJ9_9GAMM</name>
<dbReference type="Gene3D" id="2.150.10.10">
    <property type="entry name" value="Serralysin-like metalloprotease, C-terminal"/>
    <property type="match status" value="1"/>
</dbReference>
<dbReference type="PRINTS" id="PR00313">
    <property type="entry name" value="CABNDNGRPT"/>
</dbReference>
<dbReference type="Pfam" id="PF00353">
    <property type="entry name" value="HemolysinCabind"/>
    <property type="match status" value="2"/>
</dbReference>
<dbReference type="InterPro" id="IPR001343">
    <property type="entry name" value="Hemolysn_Ca-bd"/>
</dbReference>
<evidence type="ECO:0000313" key="2">
    <source>
        <dbReference type="EMBL" id="TDO10657.1"/>
    </source>
</evidence>
<dbReference type="OrthoDB" id="433681at2"/>
<dbReference type="GO" id="GO:0005509">
    <property type="term" value="F:calcium ion binding"/>
    <property type="evidence" value="ECO:0007669"/>
    <property type="project" value="InterPro"/>
</dbReference>
<keyword evidence="1" id="KW-0106">Calcium</keyword>
<evidence type="ECO:0000313" key="3">
    <source>
        <dbReference type="Proteomes" id="UP000295150"/>
    </source>
</evidence>
<reference evidence="2 3" key="1">
    <citation type="submission" date="2019-03" db="EMBL/GenBank/DDBJ databases">
        <title>Freshwater and sediment microbial communities from various areas in North America, analyzing microbe dynamics in response to fracking.</title>
        <authorList>
            <person name="Lamendella R."/>
        </authorList>
    </citation>
    <scope>NUCLEOTIDE SEQUENCE [LARGE SCALE GENOMIC DNA]</scope>
    <source>
        <strain evidence="2 3">1_TX</strain>
    </source>
</reference>
<dbReference type="Proteomes" id="UP000295150">
    <property type="component" value="Unassembled WGS sequence"/>
</dbReference>
<proteinExistence type="predicted"/>
<dbReference type="RefSeq" id="WP_133482791.1">
    <property type="nucleotide sequence ID" value="NZ_SNWH01000005.1"/>
</dbReference>
<dbReference type="InterPro" id="IPR018511">
    <property type="entry name" value="Hemolysin-typ_Ca-bd_CS"/>
</dbReference>
<accession>A0A4R6HQJ9</accession>
<evidence type="ECO:0000256" key="1">
    <source>
        <dbReference type="ARBA" id="ARBA00022837"/>
    </source>
</evidence>
<dbReference type="EMBL" id="SNWH01000005">
    <property type="protein sequence ID" value="TDO10657.1"/>
    <property type="molecule type" value="Genomic_DNA"/>
</dbReference>